<dbReference type="EMBL" id="RCVZ01000016">
    <property type="protein sequence ID" value="RLQ93181.1"/>
    <property type="molecule type" value="Genomic_DNA"/>
</dbReference>
<keyword evidence="3 5" id="KW-0378">Hydrolase</keyword>
<gene>
    <name evidence="5" type="ORF">D9X91_18280</name>
</gene>
<dbReference type="RefSeq" id="WP_121682089.1">
    <property type="nucleotide sequence ID" value="NZ_RCVZ01000016.1"/>
</dbReference>
<dbReference type="OrthoDB" id="9809962at2"/>
<evidence type="ECO:0000256" key="2">
    <source>
        <dbReference type="ARBA" id="ARBA00022723"/>
    </source>
</evidence>
<evidence type="ECO:0000313" key="6">
    <source>
        <dbReference type="Proteomes" id="UP000276770"/>
    </source>
</evidence>
<evidence type="ECO:0000313" key="5">
    <source>
        <dbReference type="EMBL" id="RLQ93181.1"/>
    </source>
</evidence>
<dbReference type="SFLD" id="SFLDG01129">
    <property type="entry name" value="C1.5:_HAD__Beta-PGM__Phosphata"/>
    <property type="match status" value="1"/>
</dbReference>
<dbReference type="Gene3D" id="1.10.150.520">
    <property type="match status" value="1"/>
</dbReference>
<dbReference type="AlphaFoldDB" id="A0A3L7JU74"/>
<accession>A0A3L7JU74</accession>
<dbReference type="GO" id="GO:0016791">
    <property type="term" value="F:phosphatase activity"/>
    <property type="evidence" value="ECO:0007669"/>
    <property type="project" value="TreeGrafter"/>
</dbReference>
<dbReference type="InterPro" id="IPR051400">
    <property type="entry name" value="HAD-like_hydrolase"/>
</dbReference>
<proteinExistence type="predicted"/>
<organism evidence="5 6">
    <name type="scientific">Falsibacillus albus</name>
    <dbReference type="NCBI Taxonomy" id="2478915"/>
    <lineage>
        <taxon>Bacteria</taxon>
        <taxon>Bacillati</taxon>
        <taxon>Bacillota</taxon>
        <taxon>Bacilli</taxon>
        <taxon>Bacillales</taxon>
        <taxon>Bacillaceae</taxon>
        <taxon>Falsibacillus</taxon>
    </lineage>
</organism>
<dbReference type="NCBIfam" id="TIGR01549">
    <property type="entry name" value="HAD-SF-IA-v1"/>
    <property type="match status" value="1"/>
</dbReference>
<dbReference type="Proteomes" id="UP000276770">
    <property type="component" value="Unassembled WGS sequence"/>
</dbReference>
<name>A0A3L7JU74_9BACI</name>
<dbReference type="SUPFAM" id="SSF56784">
    <property type="entry name" value="HAD-like"/>
    <property type="match status" value="1"/>
</dbReference>
<dbReference type="PANTHER" id="PTHR46470:SF2">
    <property type="entry name" value="GLYCERALDEHYDE 3-PHOSPHATE PHOSPHATASE"/>
    <property type="match status" value="1"/>
</dbReference>
<dbReference type="GO" id="GO:0046872">
    <property type="term" value="F:metal ion binding"/>
    <property type="evidence" value="ECO:0007669"/>
    <property type="project" value="UniProtKB-KW"/>
</dbReference>
<evidence type="ECO:0000256" key="1">
    <source>
        <dbReference type="ARBA" id="ARBA00001946"/>
    </source>
</evidence>
<dbReference type="Gene3D" id="3.40.50.1000">
    <property type="entry name" value="HAD superfamily/HAD-like"/>
    <property type="match status" value="1"/>
</dbReference>
<keyword evidence="6" id="KW-1185">Reference proteome</keyword>
<comment type="caution">
    <text evidence="5">The sequence shown here is derived from an EMBL/GenBank/DDBJ whole genome shotgun (WGS) entry which is preliminary data.</text>
</comment>
<keyword evidence="2" id="KW-0479">Metal-binding</keyword>
<dbReference type="PANTHER" id="PTHR46470">
    <property type="entry name" value="N-ACYLNEURAMINATE-9-PHOSPHATASE"/>
    <property type="match status" value="1"/>
</dbReference>
<dbReference type="InterPro" id="IPR041492">
    <property type="entry name" value="HAD_2"/>
</dbReference>
<dbReference type="SFLD" id="SFLDS00003">
    <property type="entry name" value="Haloacid_Dehalogenase"/>
    <property type="match status" value="1"/>
</dbReference>
<dbReference type="InterPro" id="IPR006439">
    <property type="entry name" value="HAD-SF_hydro_IA"/>
</dbReference>
<reference evidence="5 6" key="1">
    <citation type="submission" date="2018-10" db="EMBL/GenBank/DDBJ databases">
        <title>Falsibacillus sp. genome draft.</title>
        <authorList>
            <person name="Shi S."/>
        </authorList>
    </citation>
    <scope>NUCLEOTIDE SEQUENCE [LARGE SCALE GENOMIC DNA]</scope>
    <source>
        <strain evidence="5 6">GY 10110</strain>
    </source>
</reference>
<dbReference type="InterPro" id="IPR036412">
    <property type="entry name" value="HAD-like_sf"/>
</dbReference>
<dbReference type="NCBIfam" id="TIGR01662">
    <property type="entry name" value="HAD-SF-IIIA"/>
    <property type="match status" value="1"/>
</dbReference>
<dbReference type="GO" id="GO:0044281">
    <property type="term" value="P:small molecule metabolic process"/>
    <property type="evidence" value="ECO:0007669"/>
    <property type="project" value="UniProtKB-ARBA"/>
</dbReference>
<dbReference type="InterPro" id="IPR023214">
    <property type="entry name" value="HAD_sf"/>
</dbReference>
<protein>
    <submittedName>
        <fullName evidence="5">HAD family hydrolase</fullName>
    </submittedName>
</protein>
<comment type="cofactor">
    <cofactor evidence="1">
        <name>Mg(2+)</name>
        <dbReference type="ChEBI" id="CHEBI:18420"/>
    </cofactor>
</comment>
<dbReference type="SFLD" id="SFLDG01135">
    <property type="entry name" value="C1.5.6:_HAD__Beta-PGM__Phospha"/>
    <property type="match status" value="1"/>
</dbReference>
<dbReference type="Pfam" id="PF13419">
    <property type="entry name" value="HAD_2"/>
    <property type="match status" value="1"/>
</dbReference>
<dbReference type="InterPro" id="IPR006549">
    <property type="entry name" value="HAD-SF_hydro_IIIA"/>
</dbReference>
<evidence type="ECO:0000256" key="3">
    <source>
        <dbReference type="ARBA" id="ARBA00022801"/>
    </source>
</evidence>
<sequence length="249" mass="28941">MFKAILFDLDGTLHDRHATIKSFISDQHRRLLIHTELDEKTYLDTFIRLENNGYVWKDQVYKQLTEEFSLSAPWEQLLNDYVERSPSHAQSFEGILPMLKQLKQHYKLGLITNGKSKVQKGCLEILGLTEFFHCTVISEEVNVKKPEPEIFYHALNLLNIEPHQAIYVGDHPANDIQAAHEIGMKTIWIDNGIYDRPSKADWITDEVRCIPEILETAGVFPFIENLRRSYYPHPATMFLLIKADLKKAF</sequence>
<dbReference type="NCBIfam" id="TIGR01509">
    <property type="entry name" value="HAD-SF-IA-v3"/>
    <property type="match status" value="1"/>
</dbReference>
<keyword evidence="4" id="KW-0460">Magnesium</keyword>
<evidence type="ECO:0000256" key="4">
    <source>
        <dbReference type="ARBA" id="ARBA00022842"/>
    </source>
</evidence>